<feature type="region of interest" description="Disordered" evidence="1">
    <location>
        <begin position="267"/>
        <end position="342"/>
    </location>
</feature>
<feature type="region of interest" description="Disordered" evidence="1">
    <location>
        <begin position="1129"/>
        <end position="1151"/>
    </location>
</feature>
<sequence length="1151" mass="123748">RHEQRQARSALPVALLQRHAAQHPHAVTPRLLEALQRARGLLQPRVLRLQRLGDIHHPLRQFMLGGVVHQPLGERGVLLRHARVPQRRALAFQGLEGRLEALFRQQQLTHAPEGGAVRLRARRTLQAQHRAVAPEQLLLVDVGRLQVVARALLALRDAAQPLQDVRQRGAILPRLVQPLQASERGERILRHQQRALEQFLRALRVALPIMRELRGAAQQAHRFIGDDIARAPLVEANQFLDTAGLVECRFGFDEGAVIGHAQRGTRRGRGLLHGGAGLGMERKSSEGARDRNSTGRQRPRAILQNPPNGGNHWPSCYPAEGASGGVSPPSPPSLPSAASAAGGLGRCGRLRKRLRTLHTRAVVQLSVEGNGLVTLLQLLRELSGARQVAKLLVERERLVLAASALPRLGGGGEVTQQLQPPGAAGRLLLLLGPGQLLLRQLLRLVVQLQTLHEVEGLGRRQRAEDLHRLAALAHGRQQGGGTKPITPLHQALHLEPTDAVGAGDVPGALVRLARQGELPGTLVGERRLVELTGALIEAGHVLEVTLADEVLHEEFVGAGLLQRGRELIRRQRPHQTAGRVVVAPGQGVAQGALEVATRLEEASRLREGVVALVQPARVAGTAHGLELLRLLVPGARQLRQRTLATLRALGTLRTLTPGRTLAALRTLTTLTRSGTLTALGPRATLTALPALGTLTALLGARRRDGLLGLGTGLTAAGREGRLRALGITRGTPGLTDEEDDVRPRIELLSRRVHGGSSGLGGRGGLTLGGGRCLGGRPTLGESLTLGGRGGLHRGRRLGGSSGLRGGGRLGRGRLRLTLHAQQRGDEAATRVQVQVVQRLQPHRPKRADNGLQRRLLRPEIRLGERLLQDAQLGDDALARAHGALFAITPAATAISTPTAVTASGPATATKTTRSVTARTLARCTPVTTTPTRARPTASILLRHVFLPLERVANVRRHREPERAPGDEVLPRHLEPYGKVAQPCVVLHSGPGKHKNVGIGEEPLRREHRIASTCTEIEPGALHFLTVSEPHQASTQHRAGDQGGEVTRHRAAGVAHVLSARPHARAHEEQADGHVLAQVHAHLHLRHGPGGERTRRAFGRRRVGDEQGATEHREVDASLDFIERDSRAVTLGSGGLLGARDRGENERSAQGK</sequence>
<evidence type="ECO:0000313" key="2">
    <source>
        <dbReference type="EMBL" id="AAO66319.1"/>
    </source>
</evidence>
<gene>
    <name evidence="2" type="primary">agmV</name>
</gene>
<feature type="compositionally biased region" description="Gly residues" evidence="1">
    <location>
        <begin position="797"/>
        <end position="809"/>
    </location>
</feature>
<feature type="region of interest" description="Disordered" evidence="1">
    <location>
        <begin position="784"/>
        <end position="810"/>
    </location>
</feature>
<feature type="compositionally biased region" description="Low complexity" evidence="1">
    <location>
        <begin position="318"/>
        <end position="327"/>
    </location>
</feature>
<organism evidence="2">
    <name type="scientific">Myxococcus xanthus</name>
    <dbReference type="NCBI Taxonomy" id="34"/>
    <lineage>
        <taxon>Bacteria</taxon>
        <taxon>Pseudomonadati</taxon>
        <taxon>Myxococcota</taxon>
        <taxon>Myxococcia</taxon>
        <taxon>Myxococcales</taxon>
        <taxon>Cystobacterineae</taxon>
        <taxon>Myxococcaceae</taxon>
        <taxon>Myxococcus</taxon>
    </lineage>
</organism>
<feature type="non-terminal residue" evidence="2">
    <location>
        <position position="1"/>
    </location>
</feature>
<feature type="compositionally biased region" description="Basic and acidic residues" evidence="1">
    <location>
        <begin position="280"/>
        <end position="293"/>
    </location>
</feature>
<feature type="compositionally biased region" description="Basic and acidic residues" evidence="1">
    <location>
        <begin position="1138"/>
        <end position="1151"/>
    </location>
</feature>
<proteinExistence type="predicted"/>
<dbReference type="EMBL" id="AY197572">
    <property type="protein sequence ID" value="AAO66319.1"/>
    <property type="molecule type" value="Genomic_DNA"/>
</dbReference>
<name>Q846R9_MYXXA</name>
<protein>
    <submittedName>
        <fullName evidence="2">Adventurous gliding motility protein V</fullName>
    </submittedName>
</protein>
<dbReference type="AlphaFoldDB" id="Q846R9"/>
<reference evidence="2" key="1">
    <citation type="submission" date="2002-12" db="EMBL/GenBank/DDBJ databases">
        <title>Identification of genes required for adventurous gliding motility in Myxococcus xanthus with the transposable element mariner.</title>
        <authorList>
            <person name="Hartzell P.L."/>
            <person name="Youderian P.A."/>
        </authorList>
    </citation>
    <scope>NUCLEOTIDE SEQUENCE</scope>
    <source>
        <strain evidence="2">C694/843</strain>
    </source>
</reference>
<evidence type="ECO:0000256" key="1">
    <source>
        <dbReference type="SAM" id="MobiDB-lite"/>
    </source>
</evidence>
<accession>Q846R9</accession>